<dbReference type="EMBL" id="MN738926">
    <property type="protein sequence ID" value="QHT31907.1"/>
    <property type="molecule type" value="Genomic_DNA"/>
</dbReference>
<dbReference type="AlphaFoldDB" id="A0A6C0ES89"/>
<dbReference type="GO" id="GO:0003756">
    <property type="term" value="F:protein disulfide isomerase activity"/>
    <property type="evidence" value="ECO:0007669"/>
    <property type="project" value="TreeGrafter"/>
</dbReference>
<protein>
    <recommendedName>
        <fullName evidence="2">Thioredoxin domain-containing protein</fullName>
    </recommendedName>
</protein>
<dbReference type="Pfam" id="PF00085">
    <property type="entry name" value="Thioredoxin"/>
    <property type="match status" value="1"/>
</dbReference>
<evidence type="ECO:0000259" key="2">
    <source>
        <dbReference type="PROSITE" id="PS51352"/>
    </source>
</evidence>
<dbReference type="InterPro" id="IPR036249">
    <property type="entry name" value="Thioredoxin-like_sf"/>
</dbReference>
<evidence type="ECO:0000313" key="3">
    <source>
        <dbReference type="EMBL" id="QHT31907.1"/>
    </source>
</evidence>
<dbReference type="SUPFAM" id="SSF52833">
    <property type="entry name" value="Thioredoxin-like"/>
    <property type="match status" value="1"/>
</dbReference>
<proteinExistence type="predicted"/>
<organism evidence="3">
    <name type="scientific">viral metagenome</name>
    <dbReference type="NCBI Taxonomy" id="1070528"/>
    <lineage>
        <taxon>unclassified sequences</taxon>
        <taxon>metagenomes</taxon>
        <taxon>organismal metagenomes</taxon>
    </lineage>
</organism>
<reference evidence="3" key="1">
    <citation type="journal article" date="2020" name="Nature">
        <title>Giant virus diversity and host interactions through global metagenomics.</title>
        <authorList>
            <person name="Schulz F."/>
            <person name="Roux S."/>
            <person name="Paez-Espino D."/>
            <person name="Jungbluth S."/>
            <person name="Walsh D.A."/>
            <person name="Denef V.J."/>
            <person name="McMahon K.D."/>
            <person name="Konstantinidis K.T."/>
            <person name="Eloe-Fadrosh E.A."/>
            <person name="Kyrpides N.C."/>
            <person name="Woyke T."/>
        </authorList>
    </citation>
    <scope>NUCLEOTIDE SEQUENCE</scope>
    <source>
        <strain evidence="3">GVMAG-M-3300009155-48</strain>
    </source>
</reference>
<keyword evidence="1" id="KW-0812">Transmembrane</keyword>
<dbReference type="GO" id="GO:0006457">
    <property type="term" value="P:protein folding"/>
    <property type="evidence" value="ECO:0007669"/>
    <property type="project" value="TreeGrafter"/>
</dbReference>
<feature type="transmembrane region" description="Helical" evidence="1">
    <location>
        <begin position="20"/>
        <end position="37"/>
    </location>
</feature>
<dbReference type="PANTHER" id="PTHR45672">
    <property type="entry name" value="PROTEIN DISULFIDE-ISOMERASE C17H9.14C-RELATED"/>
    <property type="match status" value="1"/>
</dbReference>
<dbReference type="InterPro" id="IPR013766">
    <property type="entry name" value="Thioredoxin_domain"/>
</dbReference>
<name>A0A6C0ES89_9ZZZZ</name>
<dbReference type="Gene3D" id="3.40.30.10">
    <property type="entry name" value="Glutaredoxin"/>
    <property type="match status" value="1"/>
</dbReference>
<accession>A0A6C0ES89</accession>
<dbReference type="CDD" id="cd02961">
    <property type="entry name" value="PDI_a_family"/>
    <property type="match status" value="1"/>
</dbReference>
<evidence type="ECO:0000256" key="1">
    <source>
        <dbReference type="SAM" id="Phobius"/>
    </source>
</evidence>
<sequence>MSKFIDLIYNRYIKRYQQILLIVGLILIFIIASYYGYKQFYSKKQEVKKYDDIPNTNTRKQTADVFFFYVDWCPHCKTAKPIWNQFKEKYNNTVVNDYLITCNELNCTDDASPNIADAIAKYKIDSYPTIKMTINSKQYEFDTKISFNALKEFVNVTTKSQNKA</sequence>
<dbReference type="PROSITE" id="PS51352">
    <property type="entry name" value="THIOREDOXIN_2"/>
    <property type="match status" value="1"/>
</dbReference>
<dbReference type="GO" id="GO:0005783">
    <property type="term" value="C:endoplasmic reticulum"/>
    <property type="evidence" value="ECO:0007669"/>
    <property type="project" value="TreeGrafter"/>
</dbReference>
<dbReference type="InterPro" id="IPR051063">
    <property type="entry name" value="PDI"/>
</dbReference>
<keyword evidence="1" id="KW-1133">Transmembrane helix</keyword>
<feature type="domain" description="Thioredoxin" evidence="2">
    <location>
        <begin position="21"/>
        <end position="159"/>
    </location>
</feature>
<keyword evidence="1" id="KW-0472">Membrane</keyword>